<dbReference type="PANTHER" id="PTHR30055:SF151">
    <property type="entry name" value="TRANSCRIPTIONAL REGULATORY PROTEIN"/>
    <property type="match status" value="1"/>
</dbReference>
<dbReference type="Pfam" id="PF00440">
    <property type="entry name" value="TetR_N"/>
    <property type="match status" value="1"/>
</dbReference>
<dbReference type="InterPro" id="IPR036271">
    <property type="entry name" value="Tet_transcr_reg_TetR-rel_C_sf"/>
</dbReference>
<keyword evidence="2 4" id="KW-0238">DNA-binding</keyword>
<keyword evidence="1" id="KW-0805">Transcription regulation</keyword>
<sequence length="280" mass="29297">MSGETSSGAGNGAAGGARESAITSLDLLWGTGERPSRGPKPGLTLDRIVGAAVALADAEGLDAVSMRRVSAELGVGTMSLYRYVPGKTELLDLMLDRVQGESLADEPAEPPARQPGGWRTAIGLLARGHLALYRAHPWLLKVNEARSLLGPNTLRGFELCLAGLTGPHPYGMGLSDPETLSVIVTVQSFVTGVARLEIQTAEAAKETGFSDEEFWATQAPFLERAMKSGEFPTVAGLAEDTFAVESDHFAFGLERLMEGFEALVARRAGGPGVSSGGTAS</sequence>
<dbReference type="Gene3D" id="1.10.10.60">
    <property type="entry name" value="Homeodomain-like"/>
    <property type="match status" value="1"/>
</dbReference>
<evidence type="ECO:0000256" key="3">
    <source>
        <dbReference type="ARBA" id="ARBA00023163"/>
    </source>
</evidence>
<proteinExistence type="predicted"/>
<feature type="domain" description="HTH tetR-type" evidence="5">
    <location>
        <begin position="42"/>
        <end position="102"/>
    </location>
</feature>
<reference evidence="6 7" key="1">
    <citation type="journal article" date="2016" name="Genome Announc.">
        <title>Complete Genome Sequence of Thiostrepton-Producing Streptomyces laurentii ATCC 31255.</title>
        <authorList>
            <person name="Doi K."/>
            <person name="Fujino Y."/>
            <person name="Nagayoshi Y."/>
            <person name="Ohshima T."/>
            <person name="Ogata S."/>
        </authorList>
    </citation>
    <scope>NUCLEOTIDE SEQUENCE [LARGE SCALE GENOMIC DNA]</scope>
    <source>
        <strain evidence="6 7">ATCC 31255</strain>
    </source>
</reference>
<gene>
    <name evidence="6" type="ORF">SLA_4285</name>
</gene>
<dbReference type="SUPFAM" id="SSF46689">
    <property type="entry name" value="Homeodomain-like"/>
    <property type="match status" value="1"/>
</dbReference>
<dbReference type="Gene3D" id="1.10.357.10">
    <property type="entry name" value="Tetracycline Repressor, domain 2"/>
    <property type="match status" value="1"/>
</dbReference>
<protein>
    <submittedName>
        <fullName evidence="6">TetR family transcriptional regulatory protein</fullName>
    </submittedName>
</protein>
<evidence type="ECO:0000313" key="6">
    <source>
        <dbReference type="EMBL" id="BAU85173.1"/>
    </source>
</evidence>
<evidence type="ECO:0000256" key="1">
    <source>
        <dbReference type="ARBA" id="ARBA00023015"/>
    </source>
</evidence>
<dbReference type="InterPro" id="IPR050109">
    <property type="entry name" value="HTH-type_TetR-like_transc_reg"/>
</dbReference>
<dbReference type="KEGG" id="slau:SLA_4285"/>
<keyword evidence="3" id="KW-0804">Transcription</keyword>
<accession>A0A160P3Q1</accession>
<evidence type="ECO:0000313" key="7">
    <source>
        <dbReference type="Proteomes" id="UP000217676"/>
    </source>
</evidence>
<dbReference type="Proteomes" id="UP000217676">
    <property type="component" value="Chromosome"/>
</dbReference>
<evidence type="ECO:0000256" key="4">
    <source>
        <dbReference type="PROSITE-ProRule" id="PRU00335"/>
    </source>
</evidence>
<keyword evidence="7" id="KW-1185">Reference proteome</keyword>
<dbReference type="Pfam" id="PF02909">
    <property type="entry name" value="TetR_C_1"/>
    <property type="match status" value="1"/>
</dbReference>
<evidence type="ECO:0000256" key="2">
    <source>
        <dbReference type="ARBA" id="ARBA00023125"/>
    </source>
</evidence>
<dbReference type="EMBL" id="AP017424">
    <property type="protein sequence ID" value="BAU85173.1"/>
    <property type="molecule type" value="Genomic_DNA"/>
</dbReference>
<dbReference type="GO" id="GO:0000976">
    <property type="term" value="F:transcription cis-regulatory region binding"/>
    <property type="evidence" value="ECO:0007669"/>
    <property type="project" value="TreeGrafter"/>
</dbReference>
<evidence type="ECO:0000259" key="5">
    <source>
        <dbReference type="PROSITE" id="PS50977"/>
    </source>
</evidence>
<dbReference type="GO" id="GO:0003700">
    <property type="term" value="F:DNA-binding transcription factor activity"/>
    <property type="evidence" value="ECO:0007669"/>
    <property type="project" value="TreeGrafter"/>
</dbReference>
<dbReference type="PANTHER" id="PTHR30055">
    <property type="entry name" value="HTH-TYPE TRANSCRIPTIONAL REGULATOR RUTR"/>
    <property type="match status" value="1"/>
</dbReference>
<dbReference type="GO" id="GO:0045892">
    <property type="term" value="P:negative regulation of DNA-templated transcription"/>
    <property type="evidence" value="ECO:0007669"/>
    <property type="project" value="InterPro"/>
</dbReference>
<feature type="DNA-binding region" description="H-T-H motif" evidence="4">
    <location>
        <begin position="65"/>
        <end position="84"/>
    </location>
</feature>
<dbReference type="InterPro" id="IPR009057">
    <property type="entry name" value="Homeodomain-like_sf"/>
</dbReference>
<dbReference type="AlphaFoldDB" id="A0A160P3Q1"/>
<dbReference type="RefSeq" id="WP_359874327.1">
    <property type="nucleotide sequence ID" value="NZ_JBEYHT010000007.1"/>
</dbReference>
<name>A0A160P3Q1_STRLU</name>
<dbReference type="SUPFAM" id="SSF48498">
    <property type="entry name" value="Tetracyclin repressor-like, C-terminal domain"/>
    <property type="match status" value="1"/>
</dbReference>
<organism evidence="6 7">
    <name type="scientific">Streptomyces laurentii</name>
    <dbReference type="NCBI Taxonomy" id="39478"/>
    <lineage>
        <taxon>Bacteria</taxon>
        <taxon>Bacillati</taxon>
        <taxon>Actinomycetota</taxon>
        <taxon>Actinomycetes</taxon>
        <taxon>Kitasatosporales</taxon>
        <taxon>Streptomycetaceae</taxon>
        <taxon>Streptomyces</taxon>
    </lineage>
</organism>
<dbReference type="InterPro" id="IPR001647">
    <property type="entry name" value="HTH_TetR"/>
</dbReference>
<dbReference type="InterPro" id="IPR004111">
    <property type="entry name" value="Repressor_TetR_C"/>
</dbReference>
<dbReference type="PROSITE" id="PS50977">
    <property type="entry name" value="HTH_TETR_2"/>
    <property type="match status" value="1"/>
</dbReference>